<feature type="region of interest" description="Disordered" evidence="1">
    <location>
        <begin position="1"/>
        <end position="39"/>
    </location>
</feature>
<protein>
    <submittedName>
        <fullName evidence="2">Adenylosuccinate synthetase</fullName>
    </submittedName>
</protein>
<name>A0ABR3KF16_TRISP</name>
<reference evidence="2 3" key="1">
    <citation type="submission" date="2024-07" db="EMBL/GenBank/DDBJ databases">
        <title>Enhanced genomic and transcriptomic resources for Trichinella pseudospiralis and T. spiralis underpin the discovery of pronounced molecular differences between stages and species.</title>
        <authorList>
            <person name="Pasi K.K."/>
            <person name="La Rosa G."/>
            <person name="Gomez-Morales M.A."/>
            <person name="Tosini F."/>
            <person name="Sumanam S."/>
            <person name="Young N.D."/>
            <person name="Chang B.C."/>
            <person name="Robin G.B."/>
        </authorList>
    </citation>
    <scope>NUCLEOTIDE SEQUENCE [LARGE SCALE GENOMIC DNA]</scope>
    <source>
        <strain evidence="2">ISS534</strain>
    </source>
</reference>
<sequence>MTEVSVDPAVTSGLDAKHDDKNTYAEQTNTKTAAEGQTNGSCPSELYLTLISDEHCNRCQARIENSSQQMETKLLFSGPYFLELYDDFASLLD</sequence>
<dbReference type="EMBL" id="JBEUSY010000364">
    <property type="protein sequence ID" value="KAL1236684.1"/>
    <property type="molecule type" value="Genomic_DNA"/>
</dbReference>
<feature type="compositionally biased region" description="Polar residues" evidence="1">
    <location>
        <begin position="24"/>
        <end position="39"/>
    </location>
</feature>
<comment type="caution">
    <text evidence="2">The sequence shown here is derived from an EMBL/GenBank/DDBJ whole genome shotgun (WGS) entry which is preliminary data.</text>
</comment>
<gene>
    <name evidence="2" type="ORF">TSPI_06735</name>
</gene>
<proteinExistence type="predicted"/>
<accession>A0ABR3KF16</accession>
<organism evidence="2 3">
    <name type="scientific">Trichinella spiralis</name>
    <name type="common">Trichina worm</name>
    <dbReference type="NCBI Taxonomy" id="6334"/>
    <lineage>
        <taxon>Eukaryota</taxon>
        <taxon>Metazoa</taxon>
        <taxon>Ecdysozoa</taxon>
        <taxon>Nematoda</taxon>
        <taxon>Enoplea</taxon>
        <taxon>Dorylaimia</taxon>
        <taxon>Trichinellida</taxon>
        <taxon>Trichinellidae</taxon>
        <taxon>Trichinella</taxon>
    </lineage>
</organism>
<dbReference type="Proteomes" id="UP001558632">
    <property type="component" value="Unassembled WGS sequence"/>
</dbReference>
<keyword evidence="3" id="KW-1185">Reference proteome</keyword>
<evidence type="ECO:0000313" key="3">
    <source>
        <dbReference type="Proteomes" id="UP001558632"/>
    </source>
</evidence>
<evidence type="ECO:0000313" key="2">
    <source>
        <dbReference type="EMBL" id="KAL1236684.1"/>
    </source>
</evidence>
<evidence type="ECO:0000256" key="1">
    <source>
        <dbReference type="SAM" id="MobiDB-lite"/>
    </source>
</evidence>